<dbReference type="Pfam" id="PF03734">
    <property type="entry name" value="YkuD"/>
    <property type="match status" value="1"/>
</dbReference>
<name>A0ABX6T800_9SPHN</name>
<evidence type="ECO:0000256" key="1">
    <source>
        <dbReference type="ARBA" id="ARBA00004752"/>
    </source>
</evidence>
<keyword evidence="10" id="KW-1185">Reference proteome</keyword>
<evidence type="ECO:0000259" key="8">
    <source>
        <dbReference type="PROSITE" id="PS52029"/>
    </source>
</evidence>
<feature type="active site" description="Nucleophile" evidence="7">
    <location>
        <position position="70"/>
    </location>
</feature>
<reference evidence="9 10" key="1">
    <citation type="submission" date="2020-08" db="EMBL/GenBank/DDBJ databases">
        <title>Genome sequence of Sphingomonas sediminicola KACC 15039T.</title>
        <authorList>
            <person name="Hyun D.-W."/>
            <person name="Bae J.-W."/>
        </authorList>
    </citation>
    <scope>NUCLEOTIDE SEQUENCE [LARGE SCALE GENOMIC DNA]</scope>
    <source>
        <strain evidence="9 10">KACC 15039</strain>
    </source>
</reference>
<dbReference type="SUPFAM" id="SSF141523">
    <property type="entry name" value="L,D-transpeptidase catalytic domain-like"/>
    <property type="match status" value="1"/>
</dbReference>
<evidence type="ECO:0000256" key="6">
    <source>
        <dbReference type="ARBA" id="ARBA00023316"/>
    </source>
</evidence>
<organism evidence="9 10">
    <name type="scientific">Sphingomonas sediminicola</name>
    <dbReference type="NCBI Taxonomy" id="386874"/>
    <lineage>
        <taxon>Bacteria</taxon>
        <taxon>Pseudomonadati</taxon>
        <taxon>Pseudomonadota</taxon>
        <taxon>Alphaproteobacteria</taxon>
        <taxon>Sphingomonadales</taxon>
        <taxon>Sphingomonadaceae</taxon>
        <taxon>Sphingomonas</taxon>
    </lineage>
</organism>
<comment type="similarity">
    <text evidence="2">Belongs to the YkuD family.</text>
</comment>
<evidence type="ECO:0000256" key="7">
    <source>
        <dbReference type="PROSITE-ProRule" id="PRU01373"/>
    </source>
</evidence>
<dbReference type="CDD" id="cd16913">
    <property type="entry name" value="YkuD_like"/>
    <property type="match status" value="1"/>
</dbReference>
<evidence type="ECO:0000313" key="9">
    <source>
        <dbReference type="EMBL" id="QNP45964.1"/>
    </source>
</evidence>
<comment type="pathway">
    <text evidence="1 7">Cell wall biogenesis; peptidoglycan biosynthesis.</text>
</comment>
<keyword evidence="5 7" id="KW-0573">Peptidoglycan synthesis</keyword>
<evidence type="ECO:0000256" key="5">
    <source>
        <dbReference type="ARBA" id="ARBA00022984"/>
    </source>
</evidence>
<dbReference type="PANTHER" id="PTHR36699:SF1">
    <property type="entry name" value="L,D-TRANSPEPTIDASE YAFK-RELATED"/>
    <property type="match status" value="1"/>
</dbReference>
<sequence>MPEGSYRIVGHNPNSAFHLSLRIGYPTPEQVSAAAKRGVNPGGDIMIHGLPNDRGWIGSRHTEFDWTDGCVAVTNREIEWLYKAVRDGTPVEIQA</sequence>
<feature type="active site" description="Proton donor/acceptor" evidence="7">
    <location>
        <position position="48"/>
    </location>
</feature>
<keyword evidence="4 7" id="KW-0133">Cell shape</keyword>
<evidence type="ECO:0000313" key="10">
    <source>
        <dbReference type="Proteomes" id="UP000516105"/>
    </source>
</evidence>
<evidence type="ECO:0000256" key="4">
    <source>
        <dbReference type="ARBA" id="ARBA00022960"/>
    </source>
</evidence>
<protein>
    <submittedName>
        <fullName evidence="9">L,D-transpeptidase family protein</fullName>
    </submittedName>
</protein>
<keyword evidence="6 7" id="KW-0961">Cell wall biogenesis/degradation</keyword>
<dbReference type="InterPro" id="IPR038063">
    <property type="entry name" value="Transpep_catalytic_dom"/>
</dbReference>
<keyword evidence="3" id="KW-0808">Transferase</keyword>
<dbReference type="Proteomes" id="UP000516105">
    <property type="component" value="Chromosome"/>
</dbReference>
<gene>
    <name evidence="9" type="ORF">H9L14_01315</name>
</gene>
<dbReference type="Gene3D" id="2.40.440.10">
    <property type="entry name" value="L,D-transpeptidase catalytic domain-like"/>
    <property type="match status" value="1"/>
</dbReference>
<evidence type="ECO:0000256" key="2">
    <source>
        <dbReference type="ARBA" id="ARBA00005992"/>
    </source>
</evidence>
<dbReference type="InterPro" id="IPR005490">
    <property type="entry name" value="LD_TPept_cat_dom"/>
</dbReference>
<feature type="domain" description="L,D-TPase catalytic" evidence="8">
    <location>
        <begin position="1"/>
        <end position="94"/>
    </location>
</feature>
<dbReference type="PANTHER" id="PTHR36699">
    <property type="entry name" value="LD-TRANSPEPTIDASE"/>
    <property type="match status" value="1"/>
</dbReference>
<dbReference type="EMBL" id="CP060782">
    <property type="protein sequence ID" value="QNP45964.1"/>
    <property type="molecule type" value="Genomic_DNA"/>
</dbReference>
<accession>A0ABX6T800</accession>
<proteinExistence type="inferred from homology"/>
<dbReference type="PROSITE" id="PS52029">
    <property type="entry name" value="LD_TPASE"/>
    <property type="match status" value="1"/>
</dbReference>
<evidence type="ECO:0000256" key="3">
    <source>
        <dbReference type="ARBA" id="ARBA00022679"/>
    </source>
</evidence>